<accession>A0A644VWW5</accession>
<evidence type="ECO:0000259" key="4">
    <source>
        <dbReference type="Pfam" id="PF02878"/>
    </source>
</evidence>
<dbReference type="Pfam" id="PF02878">
    <property type="entry name" value="PGM_PMM_I"/>
    <property type="match status" value="1"/>
</dbReference>
<evidence type="ECO:0000256" key="2">
    <source>
        <dbReference type="ARBA" id="ARBA00010231"/>
    </source>
</evidence>
<dbReference type="SUPFAM" id="SSF53738">
    <property type="entry name" value="Phosphoglucomutase, first 3 domains"/>
    <property type="match status" value="1"/>
</dbReference>
<dbReference type="PANTHER" id="PTHR42946:SF1">
    <property type="entry name" value="PHOSPHOGLUCOMUTASE (ALPHA-D-GLUCOSE-1,6-BISPHOSPHATE-DEPENDENT)"/>
    <property type="match status" value="1"/>
</dbReference>
<dbReference type="GO" id="GO:0005975">
    <property type="term" value="P:carbohydrate metabolic process"/>
    <property type="evidence" value="ECO:0007669"/>
    <property type="project" value="InterPro"/>
</dbReference>
<sequence>MLFYDSLHHLIIADDQINPLAFPLPTQDELHHELSSMILSSSGWRKVFAESGDEEDATCEIRNETAMLTALAALALARTLGVPAAQKQAVLGGEAPKQEREATILVGLDARPTGRILGDIVCRTLTALGCKVRYLFICAAPQIMADCNLHPDEADAFFYISASHNPIGHNGFKFGKDGGVYSLKEADELTRVYRDILFQESMAPAYLQRLTQEMDIQQYRTVLEQVAFERQRSLERYETFVLTTAAKSIDSAEHERFRQDLRQAHQKEPLSVIGELNGSARSASIDKHLLTSLGLKVLLLNDRPGEVVHAIVPEGENLELCRTTLQELYAKDSSYRLGYVPDNDGDRGNLVYISEQSGQAQILEAQNVFALVVLAELSQTRLQNPNKLLATVVNCPTSMRIDHIAQAFDAEVFRCEVGESNVVDLARMKREEGYLVPVLGEGSNGGNITHPAKVRDPLNTLLSLVKLLRNRDIAKLWFLSVGKQVPRSITLDGIIESLPVYTTTGSFSKAGKMQVTQSHGILKNRYEALLQSDWEMRKTELSAMGIHSFTIFQTEGTNCYEGMGEAYRHGLYSGGYKVALKNRDGVITDYLWMRGSKTEPVFRVVVDCQGDDENRYEYLLAWHRSMIERADRA</sequence>
<dbReference type="InterPro" id="IPR016055">
    <property type="entry name" value="A-D-PHexomutase_a/b/a-I/II/III"/>
</dbReference>
<dbReference type="InterPro" id="IPR050060">
    <property type="entry name" value="Phosphoglucosamine_mutase"/>
</dbReference>
<dbReference type="Pfam" id="PF02880">
    <property type="entry name" value="PGM_PMM_III"/>
    <property type="match status" value="1"/>
</dbReference>
<evidence type="ECO:0000256" key="1">
    <source>
        <dbReference type="ARBA" id="ARBA00001946"/>
    </source>
</evidence>
<evidence type="ECO:0000259" key="5">
    <source>
        <dbReference type="Pfam" id="PF02880"/>
    </source>
</evidence>
<proteinExistence type="inferred from homology"/>
<name>A0A644VWW5_9ZZZZ</name>
<dbReference type="Gene3D" id="3.40.120.10">
    <property type="entry name" value="Alpha-D-Glucose-1,6-Bisphosphate, subunit A, domain 3"/>
    <property type="match status" value="3"/>
</dbReference>
<evidence type="ECO:0000313" key="6">
    <source>
        <dbReference type="EMBL" id="MPL95757.1"/>
    </source>
</evidence>
<dbReference type="InterPro" id="IPR005846">
    <property type="entry name" value="A-D-PHexomutase_a/b/a-III"/>
</dbReference>
<protein>
    <recommendedName>
        <fullName evidence="7">Phosphoglucomutase</fullName>
    </recommendedName>
</protein>
<keyword evidence="3" id="KW-0597">Phosphoprotein</keyword>
<dbReference type="AlphaFoldDB" id="A0A644VWW5"/>
<evidence type="ECO:0008006" key="7">
    <source>
        <dbReference type="Google" id="ProtNLM"/>
    </source>
</evidence>
<evidence type="ECO:0000256" key="3">
    <source>
        <dbReference type="ARBA" id="ARBA00022553"/>
    </source>
</evidence>
<dbReference type="PANTHER" id="PTHR42946">
    <property type="entry name" value="PHOSPHOHEXOSE MUTASE"/>
    <property type="match status" value="1"/>
</dbReference>
<dbReference type="EMBL" id="VSSQ01000480">
    <property type="protein sequence ID" value="MPL95757.1"/>
    <property type="molecule type" value="Genomic_DNA"/>
</dbReference>
<organism evidence="6">
    <name type="scientific">bioreactor metagenome</name>
    <dbReference type="NCBI Taxonomy" id="1076179"/>
    <lineage>
        <taxon>unclassified sequences</taxon>
        <taxon>metagenomes</taxon>
        <taxon>ecological metagenomes</taxon>
    </lineage>
</organism>
<comment type="caution">
    <text evidence="6">The sequence shown here is derived from an EMBL/GenBank/DDBJ whole genome shotgun (WGS) entry which is preliminary data.</text>
</comment>
<gene>
    <name evidence="6" type="ORF">SDC9_41929</name>
</gene>
<feature type="domain" description="Alpha-D-phosphohexomutase alpha/beta/alpha" evidence="5">
    <location>
        <begin position="372"/>
        <end position="471"/>
    </location>
</feature>
<comment type="cofactor">
    <cofactor evidence="1">
        <name>Mg(2+)</name>
        <dbReference type="ChEBI" id="CHEBI:18420"/>
    </cofactor>
</comment>
<dbReference type="InterPro" id="IPR005844">
    <property type="entry name" value="A-D-PHexomutase_a/b/a-I"/>
</dbReference>
<feature type="domain" description="Alpha-D-phosphohexomutase alpha/beta/alpha" evidence="4">
    <location>
        <begin position="95"/>
        <end position="196"/>
    </location>
</feature>
<comment type="similarity">
    <text evidence="2">Belongs to the phosphohexose mutase family.</text>
</comment>
<reference evidence="6" key="1">
    <citation type="submission" date="2019-08" db="EMBL/GenBank/DDBJ databases">
        <authorList>
            <person name="Kucharzyk K."/>
            <person name="Murdoch R.W."/>
            <person name="Higgins S."/>
            <person name="Loffler F."/>
        </authorList>
    </citation>
    <scope>NUCLEOTIDE SEQUENCE</scope>
</reference>
<dbReference type="GO" id="GO:0004615">
    <property type="term" value="F:phosphomannomutase activity"/>
    <property type="evidence" value="ECO:0007669"/>
    <property type="project" value="TreeGrafter"/>
</dbReference>